<evidence type="ECO:0000259" key="3">
    <source>
        <dbReference type="Pfam" id="PF25549"/>
    </source>
</evidence>
<organism evidence="4 5">
    <name type="scientific">Agromyces fucosus</name>
    <dbReference type="NCBI Taxonomy" id="41985"/>
    <lineage>
        <taxon>Bacteria</taxon>
        <taxon>Bacillati</taxon>
        <taxon>Actinomycetota</taxon>
        <taxon>Actinomycetes</taxon>
        <taxon>Micrococcales</taxon>
        <taxon>Microbacteriaceae</taxon>
        <taxon>Agromyces</taxon>
    </lineage>
</organism>
<sequence>MRATEPPPGWSGGARLILSSIVIGGLVLLGVPSMAVADDAVPPADAVVAEASAPEAEPAPVAEPVEVPVAEPEPVAEPAPEPAAEPEPEPAAEPPVPESAAVPEASSETVVEVPVEAPAQARVMAAGEGGPPVTIPEWKDHVDICHSTRSESNPFVFISPSVRSIIDGDDTTDDKKAHSVHHDFADIIPAFWYFDAEHVEQFFPGLNTTKTEITEADCNPAPPSIEVFAAICTEPGGTPPLVLVTLAKLLVGFEYTLTVVDTETHDEVAFKDFTVSSMEMEFPFSLVPGSFTVTLHRVGDDVTKDLVKNVTVVPCPPPPVPGWELMKSSDPADGETVEAGDMITYYLDAENTSEATVDDAQAFDDITDVLDNATLLELGPGLVQDGNQLTWTVPSLEPGESAQTWYTVQVGEDVVGELLHNVVAPGPGGECPDVDGEEVARDGNGSCVVDHPVKSIGLDGMAQCVNDTPWFMYAITPYGIEDTAANPISLIWWTPAAFAGRDPSIPADDVAALLADGASQVDAIPYPSGWMSGDTISGQQLWPGAEVDAEGNPTDWPGWTLQADGTWVLDPSAPFYDLRSEAVVEIRINPSNDAIAVYPPPTPNCNAAPPQNPPSSTPAGGSPTALAESGSDALAMLPAGALLLLAGSAALGFGARRRVRA</sequence>
<dbReference type="Proteomes" id="UP000292935">
    <property type="component" value="Unassembled WGS sequence"/>
</dbReference>
<evidence type="ECO:0000313" key="4">
    <source>
        <dbReference type="EMBL" id="RXZ51069.1"/>
    </source>
</evidence>
<dbReference type="OrthoDB" id="4996994at2"/>
<accession>A0A4Q2JW92</accession>
<keyword evidence="5" id="KW-1185">Reference proteome</keyword>
<feature type="region of interest" description="Disordered" evidence="1">
    <location>
        <begin position="70"/>
        <end position="111"/>
    </location>
</feature>
<feature type="transmembrane region" description="Helical" evidence="2">
    <location>
        <begin position="633"/>
        <end position="655"/>
    </location>
</feature>
<evidence type="ECO:0000256" key="1">
    <source>
        <dbReference type="SAM" id="MobiDB-lite"/>
    </source>
</evidence>
<keyword evidence="2" id="KW-0472">Membrane</keyword>
<evidence type="ECO:0000256" key="2">
    <source>
        <dbReference type="SAM" id="Phobius"/>
    </source>
</evidence>
<name>A0A4Q2JW92_9MICO</name>
<dbReference type="EMBL" id="SDPO01000001">
    <property type="protein sequence ID" value="RXZ51069.1"/>
    <property type="molecule type" value="Genomic_DNA"/>
</dbReference>
<keyword evidence="2" id="KW-1133">Transmembrane helix</keyword>
<dbReference type="Pfam" id="PF25549">
    <property type="entry name" value="DUF7927"/>
    <property type="match status" value="1"/>
</dbReference>
<evidence type="ECO:0000313" key="5">
    <source>
        <dbReference type="Proteomes" id="UP000292935"/>
    </source>
</evidence>
<reference evidence="4 5" key="1">
    <citation type="submission" date="2019-01" db="EMBL/GenBank/DDBJ databases">
        <authorList>
            <person name="Li J."/>
        </authorList>
    </citation>
    <scope>NUCLEOTIDE SEQUENCE [LARGE SCALE GENOMIC DNA]</scope>
    <source>
        <strain evidence="4 5">CCUG 35506</strain>
    </source>
</reference>
<gene>
    <name evidence="4" type="ORF">ESP57_04605</name>
</gene>
<comment type="caution">
    <text evidence="4">The sequence shown here is derived from an EMBL/GenBank/DDBJ whole genome shotgun (WGS) entry which is preliminary data.</text>
</comment>
<dbReference type="RefSeq" id="WP_129230684.1">
    <property type="nucleotide sequence ID" value="NZ_SDPO01000001.1"/>
</dbReference>
<feature type="compositionally biased region" description="Low complexity" evidence="1">
    <location>
        <begin position="98"/>
        <end position="111"/>
    </location>
</feature>
<feature type="region of interest" description="Disordered" evidence="1">
    <location>
        <begin position="601"/>
        <end position="627"/>
    </location>
</feature>
<feature type="domain" description="DUF7927" evidence="3">
    <location>
        <begin position="324"/>
        <end position="448"/>
    </location>
</feature>
<proteinExistence type="predicted"/>
<dbReference type="AlphaFoldDB" id="A0A4Q2JW92"/>
<dbReference type="InterPro" id="IPR057687">
    <property type="entry name" value="DUF7927"/>
</dbReference>
<protein>
    <submittedName>
        <fullName evidence="4">DUF11 domain-containing protein</fullName>
    </submittedName>
</protein>
<keyword evidence="2" id="KW-0812">Transmembrane</keyword>